<proteinExistence type="predicted"/>
<dbReference type="STRING" id="671065.MetMK1DRAFT_00020940"/>
<feature type="transmembrane region" description="Helical" evidence="1">
    <location>
        <begin position="62"/>
        <end position="81"/>
    </location>
</feature>
<accession>H2C6B7</accession>
<keyword evidence="1" id="KW-0472">Membrane</keyword>
<sequence length="82" mass="8904">MDGEDKLLLVRGIVGLVVGAISAFLPTLYYALLLLAIGYISTIPLAGYIAPEGKRRTRYLKGTLTLVVAWLLILVVLYNLVA</sequence>
<dbReference type="eggNOG" id="arCOG08481">
    <property type="taxonomic scope" value="Archaea"/>
</dbReference>
<feature type="transmembrane region" description="Helical" evidence="1">
    <location>
        <begin position="31"/>
        <end position="50"/>
    </location>
</feature>
<dbReference type="HOGENOM" id="CLU_193463_0_0_2"/>
<dbReference type="Proteomes" id="UP000003980">
    <property type="component" value="Unassembled WGS sequence"/>
</dbReference>
<dbReference type="EMBL" id="JH597768">
    <property type="protein sequence ID" value="EHP69344.1"/>
    <property type="molecule type" value="Genomic_DNA"/>
</dbReference>
<reference evidence="2 3" key="1">
    <citation type="submission" date="2012-01" db="EMBL/GenBank/DDBJ databases">
        <title>Improved High-Quality Draft sequence of Metallosphaera yellowstonensis MK1.</title>
        <authorList>
            <consortium name="US DOE Joint Genome Institute"/>
            <person name="Lucas S."/>
            <person name="Han J."/>
            <person name="Cheng J.-F."/>
            <person name="Goodwin L."/>
            <person name="Pitluck S."/>
            <person name="Peters L."/>
            <person name="Teshima H."/>
            <person name="Detter J.C."/>
            <person name="Han C."/>
            <person name="Tapia R."/>
            <person name="Land M."/>
            <person name="Hauser L."/>
            <person name="Kyrpides N."/>
            <person name="Kozubal M."/>
            <person name="Macur R.E."/>
            <person name="Jay Z."/>
            <person name="Inskeep W."/>
            <person name="Woyke T."/>
        </authorList>
    </citation>
    <scope>NUCLEOTIDE SEQUENCE [LARGE SCALE GENOMIC DNA]</scope>
    <source>
        <strain evidence="2 3">MK1</strain>
    </source>
</reference>
<keyword evidence="1" id="KW-1133">Transmembrane helix</keyword>
<dbReference type="AlphaFoldDB" id="H2C6B7"/>
<keyword evidence="1" id="KW-0812">Transmembrane</keyword>
<gene>
    <name evidence="2" type="ORF">MetMK1DRAFT_00020940</name>
</gene>
<evidence type="ECO:0000256" key="1">
    <source>
        <dbReference type="SAM" id="Phobius"/>
    </source>
</evidence>
<evidence type="ECO:0000313" key="3">
    <source>
        <dbReference type="Proteomes" id="UP000003980"/>
    </source>
</evidence>
<feature type="transmembrane region" description="Helical" evidence="1">
    <location>
        <begin position="7"/>
        <end position="25"/>
    </location>
</feature>
<protein>
    <submittedName>
        <fullName evidence="2">Uncharacterized protein</fullName>
    </submittedName>
</protein>
<keyword evidence="3" id="KW-1185">Reference proteome</keyword>
<organism evidence="2 3">
    <name type="scientific">Metallosphaera yellowstonensis MK1</name>
    <dbReference type="NCBI Taxonomy" id="671065"/>
    <lineage>
        <taxon>Archaea</taxon>
        <taxon>Thermoproteota</taxon>
        <taxon>Thermoprotei</taxon>
        <taxon>Sulfolobales</taxon>
        <taxon>Sulfolobaceae</taxon>
        <taxon>Metallosphaera</taxon>
    </lineage>
</organism>
<evidence type="ECO:0000313" key="2">
    <source>
        <dbReference type="EMBL" id="EHP69344.1"/>
    </source>
</evidence>
<dbReference type="RefSeq" id="WP_009073306.1">
    <property type="nucleotide sequence ID" value="NZ_JH597768.1"/>
</dbReference>
<name>H2C6B7_9CREN</name>